<keyword evidence="4 11" id="KW-0547">Nucleotide-binding</keyword>
<dbReference type="InterPro" id="IPR013815">
    <property type="entry name" value="ATP_grasp_subdomain_1"/>
</dbReference>
<dbReference type="GO" id="GO:0004637">
    <property type="term" value="F:phosphoribosylamine-glycine ligase activity"/>
    <property type="evidence" value="ECO:0007669"/>
    <property type="project" value="UniProtKB-UniRule"/>
</dbReference>
<evidence type="ECO:0000256" key="4">
    <source>
        <dbReference type="ARBA" id="ARBA00022741"/>
    </source>
</evidence>
<keyword evidence="5 10" id="KW-0658">Purine biosynthesis</keyword>
<dbReference type="KEGG" id="ccyn:CGC48_05200"/>
<dbReference type="InterPro" id="IPR037123">
    <property type="entry name" value="PRibGlycinamide_synth_C_sf"/>
</dbReference>
<evidence type="ECO:0000313" key="14">
    <source>
        <dbReference type="Proteomes" id="UP000242855"/>
    </source>
</evidence>
<dbReference type="SMART" id="SM01209">
    <property type="entry name" value="GARS_A"/>
    <property type="match status" value="1"/>
</dbReference>
<organism evidence="13 14">
    <name type="scientific">Capnocytophaga cynodegmi</name>
    <dbReference type="NCBI Taxonomy" id="28189"/>
    <lineage>
        <taxon>Bacteria</taxon>
        <taxon>Pseudomonadati</taxon>
        <taxon>Bacteroidota</taxon>
        <taxon>Flavobacteriia</taxon>
        <taxon>Flavobacteriales</taxon>
        <taxon>Flavobacteriaceae</taxon>
        <taxon>Capnocytophaga</taxon>
    </lineage>
</organism>
<dbReference type="Gene3D" id="3.30.1490.20">
    <property type="entry name" value="ATP-grasp fold, A domain"/>
    <property type="match status" value="1"/>
</dbReference>
<dbReference type="InterPro" id="IPR011054">
    <property type="entry name" value="Rudment_hybrid_motif"/>
</dbReference>
<dbReference type="PANTHER" id="PTHR43472:SF1">
    <property type="entry name" value="PHOSPHORIBOSYLAMINE--GLYCINE LIGASE, CHLOROPLASTIC"/>
    <property type="match status" value="1"/>
</dbReference>
<evidence type="ECO:0000256" key="10">
    <source>
        <dbReference type="HAMAP-Rule" id="MF_00138"/>
    </source>
</evidence>
<dbReference type="EMBL" id="CP022378">
    <property type="protein sequence ID" value="ATA68078.1"/>
    <property type="molecule type" value="Genomic_DNA"/>
</dbReference>
<dbReference type="Pfam" id="PF02844">
    <property type="entry name" value="GARS_N"/>
    <property type="match status" value="1"/>
</dbReference>
<evidence type="ECO:0000256" key="9">
    <source>
        <dbReference type="ARBA" id="ARBA00042864"/>
    </source>
</evidence>
<dbReference type="GO" id="GO:0009113">
    <property type="term" value="P:purine nucleobase biosynthetic process"/>
    <property type="evidence" value="ECO:0007669"/>
    <property type="project" value="InterPro"/>
</dbReference>
<dbReference type="UniPathway" id="UPA00074">
    <property type="reaction ID" value="UER00125"/>
</dbReference>
<dbReference type="SUPFAM" id="SSF56059">
    <property type="entry name" value="Glutathione synthetase ATP-binding domain-like"/>
    <property type="match status" value="1"/>
</dbReference>
<evidence type="ECO:0000256" key="1">
    <source>
        <dbReference type="ARBA" id="ARBA00005174"/>
    </source>
</evidence>
<dbReference type="Pfam" id="PF01071">
    <property type="entry name" value="GARS_A"/>
    <property type="match status" value="1"/>
</dbReference>
<comment type="similarity">
    <text evidence="7 10">Belongs to the GARS family.</text>
</comment>
<dbReference type="Pfam" id="PF02843">
    <property type="entry name" value="GARS_C"/>
    <property type="match status" value="1"/>
</dbReference>
<dbReference type="SUPFAM" id="SSF52440">
    <property type="entry name" value="PreATP-grasp domain"/>
    <property type="match status" value="1"/>
</dbReference>
<dbReference type="InterPro" id="IPR020562">
    <property type="entry name" value="PRibGlycinamide_synth_N"/>
</dbReference>
<evidence type="ECO:0000259" key="12">
    <source>
        <dbReference type="PROSITE" id="PS50975"/>
    </source>
</evidence>
<dbReference type="Proteomes" id="UP000242855">
    <property type="component" value="Chromosome"/>
</dbReference>
<dbReference type="PROSITE" id="PS50975">
    <property type="entry name" value="ATP_GRASP"/>
    <property type="match status" value="1"/>
</dbReference>
<evidence type="ECO:0000256" key="8">
    <source>
        <dbReference type="ARBA" id="ARBA00042242"/>
    </source>
</evidence>
<dbReference type="InterPro" id="IPR011761">
    <property type="entry name" value="ATP-grasp"/>
</dbReference>
<dbReference type="InterPro" id="IPR016185">
    <property type="entry name" value="PreATP-grasp_dom_sf"/>
</dbReference>
<dbReference type="NCBIfam" id="TIGR00877">
    <property type="entry name" value="purD"/>
    <property type="match status" value="1"/>
</dbReference>
<dbReference type="InterPro" id="IPR020560">
    <property type="entry name" value="PRibGlycinamide_synth_C-dom"/>
</dbReference>
<dbReference type="HAMAP" id="MF_00138">
    <property type="entry name" value="GARS"/>
    <property type="match status" value="1"/>
</dbReference>
<gene>
    <name evidence="10" type="primary">purD</name>
    <name evidence="13" type="ORF">CGC48_05200</name>
</gene>
<dbReference type="PANTHER" id="PTHR43472">
    <property type="entry name" value="PHOSPHORIBOSYLAMINE--GLYCINE LIGASE"/>
    <property type="match status" value="1"/>
</dbReference>
<dbReference type="GO" id="GO:0046872">
    <property type="term" value="F:metal ion binding"/>
    <property type="evidence" value="ECO:0007669"/>
    <property type="project" value="InterPro"/>
</dbReference>
<comment type="pathway">
    <text evidence="1 10">Purine metabolism; IMP biosynthesis via de novo pathway; N(1)-(5-phospho-D-ribosyl)glycinamide from 5-phospho-alpha-D-ribose 1-diphosphate: step 2/2.</text>
</comment>
<sequence>MNILILGSGGREHAFALKISQSNQCKNLYIAPGNGGTHQIATNININPTNFEQVKQLVLDKQIEMVVVGPEDPLVQGIYDFFKTDTQLQHVQVVGPSREGAKLEGSKEFAKQFMQRHNIPTAKYESFTKETIVQGCKFLETMQPPYVLKADGLAAGKGVLIINDLNEAQTELKNMLLNEKFGNASQKVVIEEFLDGIELSCFVLTDGKSYKLLPTAKDYKRIGENDQGLNTGGMGAVSPVPFADASFMEKIETRIVKPTISGLQKDNIEYKGFIFIGLIKVNGEPYVIEYNVRMGDPETEVVLPRIESDLVPIFKTLQTQTLDTVSLAITPQSATTVMMVSGGYPEDYEKGKRISGIENVTGSIVFHAGTTIKEGELQTSGGRVLAVTSFGEDFKEALQKSYENIEKIHFDKMYFRKDIGFDL</sequence>
<keyword evidence="3 10" id="KW-0436">Ligase</keyword>
<evidence type="ECO:0000256" key="6">
    <source>
        <dbReference type="ARBA" id="ARBA00022840"/>
    </source>
</evidence>
<evidence type="ECO:0000313" key="13">
    <source>
        <dbReference type="EMBL" id="ATA68078.1"/>
    </source>
</evidence>
<dbReference type="SUPFAM" id="SSF51246">
    <property type="entry name" value="Rudiment single hybrid motif"/>
    <property type="match status" value="1"/>
</dbReference>
<evidence type="ECO:0000256" key="2">
    <source>
        <dbReference type="ARBA" id="ARBA00013255"/>
    </source>
</evidence>
<accession>A0A250E8K5</accession>
<proteinExistence type="inferred from homology"/>
<dbReference type="EC" id="6.3.4.13" evidence="2 10"/>
<dbReference type="AlphaFoldDB" id="A0A250E8K5"/>
<dbReference type="Gene3D" id="3.30.470.20">
    <property type="entry name" value="ATP-grasp fold, B domain"/>
    <property type="match status" value="1"/>
</dbReference>
<dbReference type="GO" id="GO:0005524">
    <property type="term" value="F:ATP binding"/>
    <property type="evidence" value="ECO:0007669"/>
    <property type="project" value="UniProtKB-UniRule"/>
</dbReference>
<dbReference type="Gene3D" id="3.90.600.10">
    <property type="entry name" value="Phosphoribosylglycinamide synthetase, C-terminal domain"/>
    <property type="match status" value="1"/>
</dbReference>
<keyword evidence="6 11" id="KW-0067">ATP-binding</keyword>
<evidence type="ECO:0000256" key="11">
    <source>
        <dbReference type="PROSITE-ProRule" id="PRU00409"/>
    </source>
</evidence>
<reference evidence="13 14" key="1">
    <citation type="journal article" date="2017" name="Genome Announc.">
        <title>Twelve Complete Reference Genomes of Clinical Isolates in the Capnocytophaga Genus.</title>
        <authorList>
            <person name="Villarma A."/>
            <person name="Gulvik C.A."/>
            <person name="Rowe L.A."/>
            <person name="Sheth M."/>
            <person name="Juieng P."/>
            <person name="Nicholson A.C."/>
            <person name="Loparev V.N."/>
            <person name="McQuiston J.R."/>
        </authorList>
    </citation>
    <scope>NUCLEOTIDE SEQUENCE [LARGE SCALE GENOMIC DNA]</scope>
    <source>
        <strain evidence="13 14">G7591</strain>
    </source>
</reference>
<feature type="domain" description="ATP-grasp" evidence="12">
    <location>
        <begin position="111"/>
        <end position="319"/>
    </location>
</feature>
<comment type="catalytic activity">
    <reaction evidence="10">
        <text>5-phospho-beta-D-ribosylamine + glycine + ATP = N(1)-(5-phospho-beta-D-ribosyl)glycinamide + ADP + phosphate + H(+)</text>
        <dbReference type="Rhea" id="RHEA:17453"/>
        <dbReference type="ChEBI" id="CHEBI:15378"/>
        <dbReference type="ChEBI" id="CHEBI:30616"/>
        <dbReference type="ChEBI" id="CHEBI:43474"/>
        <dbReference type="ChEBI" id="CHEBI:57305"/>
        <dbReference type="ChEBI" id="CHEBI:58681"/>
        <dbReference type="ChEBI" id="CHEBI:143788"/>
        <dbReference type="ChEBI" id="CHEBI:456216"/>
        <dbReference type="EC" id="6.3.4.13"/>
    </reaction>
</comment>
<evidence type="ECO:0000256" key="3">
    <source>
        <dbReference type="ARBA" id="ARBA00022598"/>
    </source>
</evidence>
<dbReference type="RefSeq" id="WP_098028730.1">
    <property type="nucleotide sequence ID" value="NZ_CP022378.1"/>
</dbReference>
<dbReference type="Gene3D" id="3.40.50.20">
    <property type="match status" value="1"/>
</dbReference>
<protein>
    <recommendedName>
        <fullName evidence="2 10">Phosphoribosylamine--glycine ligase</fullName>
        <ecNumber evidence="2 10">6.3.4.13</ecNumber>
    </recommendedName>
    <alternativeName>
        <fullName evidence="10">GARS</fullName>
    </alternativeName>
    <alternativeName>
        <fullName evidence="8 10">Glycinamide ribonucleotide synthetase</fullName>
    </alternativeName>
    <alternativeName>
        <fullName evidence="9 10">Phosphoribosylglycinamide synthetase</fullName>
    </alternativeName>
</protein>
<dbReference type="GeneID" id="96781188"/>
<dbReference type="InterPro" id="IPR020561">
    <property type="entry name" value="PRibGlycinamid_synth_ATP-grasp"/>
</dbReference>
<evidence type="ECO:0000256" key="5">
    <source>
        <dbReference type="ARBA" id="ARBA00022755"/>
    </source>
</evidence>
<evidence type="ECO:0000256" key="7">
    <source>
        <dbReference type="ARBA" id="ARBA00038345"/>
    </source>
</evidence>
<dbReference type="FunFam" id="3.90.600.10:FF:000001">
    <property type="entry name" value="Trifunctional purine biosynthetic protein adenosine-3"/>
    <property type="match status" value="1"/>
</dbReference>
<name>A0A250E8K5_9FLAO</name>
<dbReference type="InterPro" id="IPR000115">
    <property type="entry name" value="PRibGlycinamide_synth"/>
</dbReference>
<dbReference type="GO" id="GO:0006189">
    <property type="term" value="P:'de novo' IMP biosynthetic process"/>
    <property type="evidence" value="ECO:0007669"/>
    <property type="project" value="UniProtKB-UniRule"/>
</dbReference>
<dbReference type="SMART" id="SM01210">
    <property type="entry name" value="GARS_C"/>
    <property type="match status" value="1"/>
</dbReference>